<feature type="coiled-coil region" evidence="5">
    <location>
        <begin position="183"/>
        <end position="210"/>
    </location>
</feature>
<evidence type="ECO:0000313" key="7">
    <source>
        <dbReference type="EMBL" id="MBM9466521.1"/>
    </source>
</evidence>
<sequence length="325" mass="33131">MVGRARALVTGIAAAGAVALLAGCGSGDAGSSSPSSSPAPGTGPVLVATSTNVWGDVVRQVGGDQVEVTAIISEPSADPHSFEPSAQDQLAVSDAALVVMNGGGYDDFMTRLVDASGTGAPVIDAVEVSGLEGDGHADEHAEDEHAGHDHGAFNEHVWYSFPAVAAVADDVAEHLAELRPEAAETFRANAQAFDARLDELTAQLDSIKATADGTDIGITEPVALYLTEAAGLHDLTPEAFSEAIEGGTDVPVLVLQDTLDLIEGGQIKLLVNNEQTTSAQTEQVTAAAAAAGVPVLEVTETLPEGTDYVGWMQDNIDALRSALGA</sequence>
<evidence type="ECO:0000256" key="1">
    <source>
        <dbReference type="ARBA" id="ARBA00004196"/>
    </source>
</evidence>
<reference evidence="7" key="1">
    <citation type="submission" date="2021-01" db="EMBL/GenBank/DDBJ databases">
        <title>YIM 132084 draft genome.</title>
        <authorList>
            <person name="An D."/>
        </authorList>
    </citation>
    <scope>NUCLEOTIDE SEQUENCE</scope>
    <source>
        <strain evidence="7">YIM 132084</strain>
    </source>
</reference>
<dbReference type="AlphaFoldDB" id="A0A938YBF8"/>
<gene>
    <name evidence="7" type="ORF">JL106_04400</name>
</gene>
<keyword evidence="8" id="KW-1185">Reference proteome</keyword>
<dbReference type="GO" id="GO:0030313">
    <property type="term" value="C:cell envelope"/>
    <property type="evidence" value="ECO:0007669"/>
    <property type="project" value="UniProtKB-SubCell"/>
</dbReference>
<proteinExistence type="predicted"/>
<dbReference type="PROSITE" id="PS51257">
    <property type="entry name" value="PROKAR_LIPOPROTEIN"/>
    <property type="match status" value="1"/>
</dbReference>
<dbReference type="PANTHER" id="PTHR42953:SF1">
    <property type="entry name" value="METAL-BINDING PROTEIN HI_0362-RELATED"/>
    <property type="match status" value="1"/>
</dbReference>
<dbReference type="GO" id="GO:0030001">
    <property type="term" value="P:metal ion transport"/>
    <property type="evidence" value="ECO:0007669"/>
    <property type="project" value="InterPro"/>
</dbReference>
<feature type="chain" id="PRO_5039480707" evidence="6">
    <location>
        <begin position="23"/>
        <end position="325"/>
    </location>
</feature>
<dbReference type="RefSeq" id="WP_205259486.1">
    <property type="nucleotide sequence ID" value="NZ_JAERWK010000006.1"/>
</dbReference>
<dbReference type="Proteomes" id="UP000663792">
    <property type="component" value="Unassembled WGS sequence"/>
</dbReference>
<evidence type="ECO:0000256" key="2">
    <source>
        <dbReference type="ARBA" id="ARBA00022448"/>
    </source>
</evidence>
<dbReference type="InterPro" id="IPR006127">
    <property type="entry name" value="ZnuA-like"/>
</dbReference>
<comment type="caution">
    <text evidence="7">The sequence shown here is derived from an EMBL/GenBank/DDBJ whole genome shotgun (WGS) entry which is preliminary data.</text>
</comment>
<dbReference type="GO" id="GO:0046872">
    <property type="term" value="F:metal ion binding"/>
    <property type="evidence" value="ECO:0007669"/>
    <property type="project" value="UniProtKB-KW"/>
</dbReference>
<dbReference type="EMBL" id="JAERWK010000006">
    <property type="protein sequence ID" value="MBM9466521.1"/>
    <property type="molecule type" value="Genomic_DNA"/>
</dbReference>
<dbReference type="Gene3D" id="3.40.50.1980">
    <property type="entry name" value="Nitrogenase molybdenum iron protein domain"/>
    <property type="match status" value="2"/>
</dbReference>
<dbReference type="SUPFAM" id="SSF53807">
    <property type="entry name" value="Helical backbone' metal receptor"/>
    <property type="match status" value="1"/>
</dbReference>
<keyword evidence="3" id="KW-0479">Metal-binding</keyword>
<accession>A0A938YBF8</accession>
<evidence type="ECO:0000256" key="4">
    <source>
        <dbReference type="ARBA" id="ARBA00022729"/>
    </source>
</evidence>
<evidence type="ECO:0000256" key="6">
    <source>
        <dbReference type="SAM" id="SignalP"/>
    </source>
</evidence>
<evidence type="ECO:0000256" key="5">
    <source>
        <dbReference type="SAM" id="Coils"/>
    </source>
</evidence>
<evidence type="ECO:0000256" key="3">
    <source>
        <dbReference type="ARBA" id="ARBA00022723"/>
    </source>
</evidence>
<evidence type="ECO:0000313" key="8">
    <source>
        <dbReference type="Proteomes" id="UP000663792"/>
    </source>
</evidence>
<keyword evidence="4 6" id="KW-0732">Signal</keyword>
<keyword evidence="2" id="KW-0813">Transport</keyword>
<organism evidence="7 8">
    <name type="scientific">Nakamurella leprariae</name>
    <dbReference type="NCBI Taxonomy" id="2803911"/>
    <lineage>
        <taxon>Bacteria</taxon>
        <taxon>Bacillati</taxon>
        <taxon>Actinomycetota</taxon>
        <taxon>Actinomycetes</taxon>
        <taxon>Nakamurellales</taxon>
        <taxon>Nakamurellaceae</taxon>
        <taxon>Nakamurella</taxon>
    </lineage>
</organism>
<dbReference type="InterPro" id="IPR050492">
    <property type="entry name" value="Bact_metal-bind_prot9"/>
</dbReference>
<name>A0A938YBF8_9ACTN</name>
<dbReference type="PANTHER" id="PTHR42953">
    <property type="entry name" value="HIGH-AFFINITY ZINC UPTAKE SYSTEM PROTEIN ZNUA-RELATED"/>
    <property type="match status" value="1"/>
</dbReference>
<comment type="subcellular location">
    <subcellularLocation>
        <location evidence="1">Cell envelope</location>
    </subcellularLocation>
</comment>
<feature type="signal peptide" evidence="6">
    <location>
        <begin position="1"/>
        <end position="22"/>
    </location>
</feature>
<protein>
    <submittedName>
        <fullName evidence="7">Zinc ABC transporter substrate-binding protein</fullName>
    </submittedName>
</protein>
<keyword evidence="5" id="KW-0175">Coiled coil</keyword>
<dbReference type="Pfam" id="PF01297">
    <property type="entry name" value="ZnuA"/>
    <property type="match status" value="1"/>
</dbReference>